<protein>
    <submittedName>
        <fullName evidence="8">Uncharacterized protein LOC111452600</fullName>
    </submittedName>
</protein>
<evidence type="ECO:0000256" key="5">
    <source>
        <dbReference type="SAM" id="Phobius"/>
    </source>
</evidence>
<dbReference type="InterPro" id="IPR044839">
    <property type="entry name" value="NDR1-like"/>
</dbReference>
<proteinExistence type="predicted"/>
<dbReference type="Proteomes" id="UP000504609">
    <property type="component" value="Unplaced"/>
</dbReference>
<comment type="subcellular location">
    <subcellularLocation>
        <location evidence="1">Membrane</location>
        <topology evidence="1">Single-pass membrane protein</topology>
    </subcellularLocation>
</comment>
<dbReference type="Pfam" id="PF03168">
    <property type="entry name" value="LEA_2"/>
    <property type="match status" value="1"/>
</dbReference>
<evidence type="ECO:0000256" key="4">
    <source>
        <dbReference type="ARBA" id="ARBA00023136"/>
    </source>
</evidence>
<evidence type="ECO:0000256" key="2">
    <source>
        <dbReference type="ARBA" id="ARBA00022692"/>
    </source>
</evidence>
<keyword evidence="2 5" id="KW-0812">Transmembrane</keyword>
<evidence type="ECO:0000313" key="7">
    <source>
        <dbReference type="Proteomes" id="UP000504609"/>
    </source>
</evidence>
<feature type="transmembrane region" description="Helical" evidence="5">
    <location>
        <begin position="48"/>
        <end position="77"/>
    </location>
</feature>
<feature type="domain" description="Late embryogenesis abundant protein LEA-2 subgroup" evidence="6">
    <location>
        <begin position="115"/>
        <end position="216"/>
    </location>
</feature>
<dbReference type="GO" id="GO:0005886">
    <property type="term" value="C:plasma membrane"/>
    <property type="evidence" value="ECO:0007669"/>
    <property type="project" value="TreeGrafter"/>
</dbReference>
<evidence type="ECO:0000256" key="3">
    <source>
        <dbReference type="ARBA" id="ARBA00022989"/>
    </source>
</evidence>
<evidence type="ECO:0000313" key="8">
    <source>
        <dbReference type="RefSeq" id="XP_022949169.1"/>
    </source>
</evidence>
<name>A0A6J1GC15_CUCMO</name>
<evidence type="ECO:0000256" key="1">
    <source>
        <dbReference type="ARBA" id="ARBA00004167"/>
    </source>
</evidence>
<dbReference type="GeneID" id="111452600"/>
<dbReference type="InterPro" id="IPR004864">
    <property type="entry name" value="LEA_2"/>
</dbReference>
<dbReference type="Gene3D" id="2.60.40.10">
    <property type="entry name" value="Immunoglobulins"/>
    <property type="match status" value="1"/>
</dbReference>
<reference evidence="8" key="1">
    <citation type="submission" date="2025-08" db="UniProtKB">
        <authorList>
            <consortium name="RefSeq"/>
        </authorList>
    </citation>
    <scope>IDENTIFICATION</scope>
    <source>
        <tissue evidence="8">Young leaves</tissue>
    </source>
</reference>
<dbReference type="RefSeq" id="XP_022949169.1">
    <property type="nucleotide sequence ID" value="XM_023093401.1"/>
</dbReference>
<evidence type="ECO:0000259" key="6">
    <source>
        <dbReference type="Pfam" id="PF03168"/>
    </source>
</evidence>
<accession>A0A6J1GC15</accession>
<gene>
    <name evidence="8" type="primary">LOC111452600</name>
</gene>
<keyword evidence="3 5" id="KW-1133">Transmembrane helix</keyword>
<organism evidence="7 8">
    <name type="scientific">Cucurbita moschata</name>
    <name type="common">Winter crookneck squash</name>
    <name type="synonym">Cucurbita pepo var. moschata</name>
    <dbReference type="NCBI Taxonomy" id="3662"/>
    <lineage>
        <taxon>Eukaryota</taxon>
        <taxon>Viridiplantae</taxon>
        <taxon>Streptophyta</taxon>
        <taxon>Embryophyta</taxon>
        <taxon>Tracheophyta</taxon>
        <taxon>Spermatophyta</taxon>
        <taxon>Magnoliopsida</taxon>
        <taxon>eudicotyledons</taxon>
        <taxon>Gunneridae</taxon>
        <taxon>Pentapetalae</taxon>
        <taxon>rosids</taxon>
        <taxon>fabids</taxon>
        <taxon>Cucurbitales</taxon>
        <taxon>Cucurbitaceae</taxon>
        <taxon>Cucurbiteae</taxon>
        <taxon>Cucurbita</taxon>
    </lineage>
</organism>
<keyword evidence="7" id="KW-1185">Reference proteome</keyword>
<dbReference type="AlphaFoldDB" id="A0A6J1GC15"/>
<dbReference type="GO" id="GO:0098542">
    <property type="term" value="P:defense response to other organism"/>
    <property type="evidence" value="ECO:0007669"/>
    <property type="project" value="InterPro"/>
</dbReference>
<dbReference type="KEGG" id="cmos:111452600"/>
<keyword evidence="4 5" id="KW-0472">Membrane</keyword>
<dbReference type="InterPro" id="IPR013783">
    <property type="entry name" value="Ig-like_fold"/>
</dbReference>
<dbReference type="SUPFAM" id="SSF117070">
    <property type="entry name" value="LEA14-like"/>
    <property type="match status" value="1"/>
</dbReference>
<sequence length="240" mass="26891">MTDNNHVAIQLDRVPSTDKGARRVAFSDSLPKHRSTSLRATKFVFSHLLAFCAWICLAVFGIAITLLILGVIFVSFLQSGLPEITVKMLDLSKIQIQNSTNQNVAVLNTKVRMAIDIKNKNEKLELSYSDLNMKLVSENIELGRNVIPSFSQEPGNTTSLNVTLNVDRDSIDRDSISLLEDDRKKAQVVVKITMVGSVGFHLGIFKLNKVPIHVTCNFQQYLLLYRVKEPPCSITMFPTR</sequence>
<dbReference type="PANTHER" id="PTHR31234">
    <property type="entry name" value="LATE EMBRYOGENESIS ABUNDANT (LEA) HYDROXYPROLINE-RICH GLYCOPROTEIN FAMILY"/>
    <property type="match status" value="1"/>
</dbReference>
<dbReference type="PANTHER" id="PTHR31234:SF32">
    <property type="entry name" value="LATE EMBRYOGENESIS ABUNDANT (LEA) HYDROXYPROLINE-RICH GLYCOPROTEIN FAMILY"/>
    <property type="match status" value="1"/>
</dbReference>